<dbReference type="PANTHER" id="PTHR30606:SF9">
    <property type="entry name" value="LIPID A BIOSYNTHESIS LAUROYLTRANSFERASE"/>
    <property type="match status" value="1"/>
</dbReference>
<dbReference type="GO" id="GO:0009103">
    <property type="term" value="P:lipopolysaccharide biosynthetic process"/>
    <property type="evidence" value="ECO:0007669"/>
    <property type="project" value="UniProtKB-UniRule"/>
</dbReference>
<keyword evidence="8 9" id="KW-0012">Acyltransferase</keyword>
<dbReference type="Proteomes" id="UP001178148">
    <property type="component" value="Unassembled WGS sequence"/>
</dbReference>
<comment type="function">
    <text evidence="9">Catalyzes the transfer of an acyl chain from an acyl-[acyl-carrier-protein] (ACP) to a Kdo(2)-lipid IV(A) to form a Kdo(2)-(acyl)-lipid IV(A).</text>
</comment>
<dbReference type="InterPro" id="IPR004960">
    <property type="entry name" value="LipA_acyltrans"/>
</dbReference>
<dbReference type="Pfam" id="PF03279">
    <property type="entry name" value="Lip_A_acyltrans"/>
    <property type="match status" value="1"/>
</dbReference>
<dbReference type="GO" id="GO:0036104">
    <property type="term" value="P:Kdo2-lipid A biosynthetic process"/>
    <property type="evidence" value="ECO:0007669"/>
    <property type="project" value="UniProtKB-UniRule"/>
</dbReference>
<keyword evidence="5 9" id="KW-0448">Lipopolysaccharide biosynthesis</keyword>
<evidence type="ECO:0000313" key="11">
    <source>
        <dbReference type="Proteomes" id="UP001178148"/>
    </source>
</evidence>
<comment type="pathway">
    <text evidence="9">Glycolipid biosynthesis; KDO(2)-lipid A biosynthesis; KDO(2)-lipid A from CMP-3-deoxy-D-manno-octulosonate and lipid IV(A): step 3/4.</text>
</comment>
<evidence type="ECO:0000256" key="1">
    <source>
        <dbReference type="ARBA" id="ARBA00022475"/>
    </source>
</evidence>
<dbReference type="EMBL" id="JASXSV010000005">
    <property type="protein sequence ID" value="MDP0588585.1"/>
    <property type="molecule type" value="Genomic_DNA"/>
</dbReference>
<name>A0AA90SSJ0_9GAMM</name>
<dbReference type="HAMAP" id="MF_01942">
    <property type="entry name" value="Lipid_A_LpxL_LpxP"/>
    <property type="match status" value="1"/>
</dbReference>
<keyword evidence="11" id="KW-1185">Reference proteome</keyword>
<dbReference type="EC" id="2.3.1.241" evidence="9"/>
<feature type="transmembrane region" description="Helical" evidence="9">
    <location>
        <begin position="24"/>
        <end position="44"/>
    </location>
</feature>
<comment type="similarity">
    <text evidence="9">Belongs to the LpxL/LpxM/LpxP family.</text>
</comment>
<evidence type="ECO:0000256" key="6">
    <source>
        <dbReference type="ARBA" id="ARBA00022989"/>
    </source>
</evidence>
<keyword evidence="4 9" id="KW-0812">Transmembrane</keyword>
<keyword evidence="2 9" id="KW-0997">Cell inner membrane</keyword>
<sequence>MTKDHLNKTRADHFQWCFFHPRYWITWLGLGLSILPTLLPYRVIFRIGNGCGWLLFKLAHSRVHIARVNLKLCFPKMHDNEIEQLLRANFQSVGMGLMEVAIAWWWSKKRLEKKVYFEGLEHLRQDQQGRGTILLILHFTTIELSGALITLRHSLKATYREHKNQVFEYMQRRQRLRYDSDSRLLGRRDIRGMLRVLREGGTVWYAPDQDYGQNNSVFARFFDIEAATVTGTARLARIGKARVVPMVVTRLPDAAGYALKVYKPWHDFPKNDDLVDANYVNQFIEARVREHPEQYMWLHRRFKTRPVGENSFYN</sequence>
<evidence type="ECO:0000256" key="8">
    <source>
        <dbReference type="ARBA" id="ARBA00023315"/>
    </source>
</evidence>
<comment type="pathway">
    <text evidence="9">Bacterial outer membrane biogenesis; lipopolysaccharide biosynthesis.</text>
</comment>
<accession>A0AA90SSJ0</accession>
<dbReference type="GO" id="GO:0005886">
    <property type="term" value="C:plasma membrane"/>
    <property type="evidence" value="ECO:0007669"/>
    <property type="project" value="UniProtKB-SubCell"/>
</dbReference>
<dbReference type="NCBIfam" id="TIGR02207">
    <property type="entry name" value="lipid_A_htrB"/>
    <property type="match status" value="1"/>
</dbReference>
<dbReference type="PANTHER" id="PTHR30606">
    <property type="entry name" value="LIPID A BIOSYNTHESIS LAUROYL ACYLTRANSFERASE"/>
    <property type="match status" value="1"/>
</dbReference>
<evidence type="ECO:0000256" key="9">
    <source>
        <dbReference type="HAMAP-Rule" id="MF_01942"/>
    </source>
</evidence>
<evidence type="ECO:0000256" key="7">
    <source>
        <dbReference type="ARBA" id="ARBA00023136"/>
    </source>
</evidence>
<organism evidence="10 11">
    <name type="scientific">Candidatus Endonucleibacter bathymodioli</name>
    <dbReference type="NCBI Taxonomy" id="539814"/>
    <lineage>
        <taxon>Bacteria</taxon>
        <taxon>Pseudomonadati</taxon>
        <taxon>Pseudomonadota</taxon>
        <taxon>Gammaproteobacteria</taxon>
        <taxon>Oceanospirillales</taxon>
        <taxon>Endozoicomonadaceae</taxon>
        <taxon>Candidatus Endonucleibacter</taxon>
    </lineage>
</organism>
<gene>
    <name evidence="9 10" type="primary">lpxL</name>
    <name evidence="10" type="ORF">QS748_05090</name>
</gene>
<keyword evidence="6 9" id="KW-1133">Transmembrane helix</keyword>
<comment type="catalytic activity">
    <reaction evidence="9">
        <text>an alpha-Kdo-(2-&gt;4)-alpha-Kdo-(2-&gt;6)-lipid IVA + a fatty acyl-[ACP] = an alpha-Kdo-(2-&gt;4)-alpha-Kdo-(2-&gt;6)-(acyl)-lipid IVA + holo-[ACP]</text>
        <dbReference type="Rhea" id="RHEA:69396"/>
        <dbReference type="Rhea" id="RHEA-COMP:9685"/>
        <dbReference type="Rhea" id="RHEA-COMP:14125"/>
        <dbReference type="ChEBI" id="CHEBI:64479"/>
        <dbReference type="ChEBI" id="CHEBI:138651"/>
        <dbReference type="ChEBI" id="CHEBI:176429"/>
        <dbReference type="ChEBI" id="CHEBI:176430"/>
        <dbReference type="EC" id="2.3.1.241"/>
    </reaction>
</comment>
<evidence type="ECO:0000256" key="2">
    <source>
        <dbReference type="ARBA" id="ARBA00022519"/>
    </source>
</evidence>
<dbReference type="InterPro" id="IPR011920">
    <property type="entry name" value="Lipid_A_LpxL_LpxP"/>
</dbReference>
<keyword evidence="1 9" id="KW-1003">Cell membrane</keyword>
<evidence type="ECO:0000256" key="3">
    <source>
        <dbReference type="ARBA" id="ARBA00022679"/>
    </source>
</evidence>
<keyword evidence="3 9" id="KW-0808">Transferase</keyword>
<proteinExistence type="inferred from homology"/>
<evidence type="ECO:0000256" key="4">
    <source>
        <dbReference type="ARBA" id="ARBA00022692"/>
    </source>
</evidence>
<protein>
    <recommendedName>
        <fullName evidence="9">Lipid A biosynthesis acyltransferase</fullName>
        <ecNumber evidence="9">2.3.1.241</ecNumber>
    </recommendedName>
    <alternativeName>
        <fullName evidence="9">Kdo(2)-lipid IV(A) acyltransferase</fullName>
    </alternativeName>
</protein>
<comment type="caution">
    <text evidence="10">The sequence shown here is derived from an EMBL/GenBank/DDBJ whole genome shotgun (WGS) entry which is preliminary data.</text>
</comment>
<evidence type="ECO:0000313" key="10">
    <source>
        <dbReference type="EMBL" id="MDP0588585.1"/>
    </source>
</evidence>
<dbReference type="GO" id="GO:0009245">
    <property type="term" value="P:lipid A biosynthetic process"/>
    <property type="evidence" value="ECO:0007669"/>
    <property type="project" value="InterPro"/>
</dbReference>
<dbReference type="PIRSF" id="PIRSF026649">
    <property type="entry name" value="MsbB"/>
    <property type="match status" value="1"/>
</dbReference>
<comment type="subcellular location">
    <subcellularLocation>
        <location evidence="9">Cell inner membrane</location>
        <topology evidence="9">Single-pass membrane protein</topology>
    </subcellularLocation>
</comment>
<dbReference type="CDD" id="cd07984">
    <property type="entry name" value="LPLAT_LABLAT-like"/>
    <property type="match status" value="1"/>
</dbReference>
<dbReference type="GO" id="GO:0008913">
    <property type="term" value="F:Kdo2-lipid IVA acyltransferase activity"/>
    <property type="evidence" value="ECO:0007669"/>
    <property type="project" value="UniProtKB-EC"/>
</dbReference>
<evidence type="ECO:0000256" key="5">
    <source>
        <dbReference type="ARBA" id="ARBA00022985"/>
    </source>
</evidence>
<dbReference type="AlphaFoldDB" id="A0AA90SSJ0"/>
<feature type="short sequence motif" description="HXXXXD motif" evidence="9">
    <location>
        <begin position="138"/>
        <end position="143"/>
    </location>
</feature>
<keyword evidence="7 9" id="KW-0472">Membrane</keyword>
<reference evidence="10 11" key="1">
    <citation type="journal article" date="2023" name="bioRxiv">
        <title>An intranuclear bacterial parasite of deep-sea mussels expresses apoptosis inhibitors acquired from its host.</title>
        <authorList>
            <person name="Gonzalez Porras M.A."/>
            <person name="Assie A."/>
            <person name="Tietjen M."/>
            <person name="Violette M."/>
            <person name="Kleiner M."/>
            <person name="Gruber-Vodicka H."/>
            <person name="Dubilier N."/>
            <person name="Leisch N."/>
        </authorList>
    </citation>
    <scope>NUCLEOTIDE SEQUENCE [LARGE SCALE GENOMIC DNA]</scope>
    <source>
        <strain evidence="10">IAP13</strain>
    </source>
</reference>